<dbReference type="Proteomes" id="UP000262583">
    <property type="component" value="Chromosome"/>
</dbReference>
<dbReference type="EMBL" id="CP030759">
    <property type="protein sequence ID" value="AXA34809.1"/>
    <property type="molecule type" value="Genomic_DNA"/>
</dbReference>
<protein>
    <submittedName>
        <fullName evidence="1">Uncharacterized protein</fullName>
    </submittedName>
</protein>
<gene>
    <name evidence="1" type="ORF">BRCON_0032</name>
</gene>
<accession>A0A2Z4Y1H2</accession>
<organism evidence="1 2">
    <name type="scientific">Sumerlaea chitinivorans</name>
    <dbReference type="NCBI Taxonomy" id="2250252"/>
    <lineage>
        <taxon>Bacteria</taxon>
        <taxon>Candidatus Sumerlaeota</taxon>
        <taxon>Candidatus Sumerlaeia</taxon>
        <taxon>Candidatus Sumerlaeales</taxon>
        <taxon>Candidatus Sumerlaeaceae</taxon>
        <taxon>Candidatus Sumerlaea</taxon>
    </lineage>
</organism>
<sequence length="199" mass="23008">MIKRCFECNAPLAQSGLIVAMEQREHFAITRHTEGCNRCAQNLLEFLRKSGSSSRYWNQCVDCAFCGGKLPIVRLRFQIKDVASRHLAICEKCYNAMRDQLILDFPNFVMFVELEWKTRGMKNQARTPWPNGTYVRVRPTASRYAGEVGKIAGFRCLVQPWFGYDVVFSNGKRHFFHERDLEIVSTPGYLEKRNLEQAG</sequence>
<evidence type="ECO:0000313" key="2">
    <source>
        <dbReference type="Proteomes" id="UP000262583"/>
    </source>
</evidence>
<proteinExistence type="predicted"/>
<evidence type="ECO:0000313" key="1">
    <source>
        <dbReference type="EMBL" id="AXA34809.1"/>
    </source>
</evidence>
<name>A0A2Z4Y1H2_SUMC1</name>
<reference evidence="1 2" key="1">
    <citation type="submission" date="2018-05" db="EMBL/GenBank/DDBJ databases">
        <title>A metagenomic window into the 2 km-deep terrestrial subsurface aquifer revealed taxonomically and functionally diverse microbial community comprising novel uncultured bacterial lineages.</title>
        <authorList>
            <person name="Kadnikov V.V."/>
            <person name="Mardanov A.V."/>
            <person name="Beletsky A.V."/>
            <person name="Banks D."/>
            <person name="Pimenov N.V."/>
            <person name="Frank Y.A."/>
            <person name="Karnachuk O.V."/>
            <person name="Ravin N.V."/>
        </authorList>
    </citation>
    <scope>NUCLEOTIDE SEQUENCE [LARGE SCALE GENOMIC DNA]</scope>
    <source>
        <strain evidence="1">BY</strain>
    </source>
</reference>
<dbReference type="AlphaFoldDB" id="A0A2Z4Y1H2"/>
<dbReference type="KEGG" id="schv:BRCON_0032"/>